<proteinExistence type="predicted"/>
<accession>A0ABR8QE01</accession>
<gene>
    <name evidence="2" type="ORF">H9657_10295</name>
</gene>
<protein>
    <submittedName>
        <fullName evidence="2">DUF72 domain-containing protein</fullName>
    </submittedName>
</protein>
<feature type="compositionally biased region" description="Basic and acidic residues" evidence="1">
    <location>
        <begin position="297"/>
        <end position="310"/>
    </location>
</feature>
<keyword evidence="3" id="KW-1185">Reference proteome</keyword>
<reference evidence="2 3" key="1">
    <citation type="submission" date="2020-08" db="EMBL/GenBank/DDBJ databases">
        <title>A Genomic Blueprint of the Chicken Gut Microbiome.</title>
        <authorList>
            <person name="Gilroy R."/>
            <person name="Ravi A."/>
            <person name="Getino M."/>
            <person name="Pursley I."/>
            <person name="Horton D.L."/>
            <person name="Alikhan N.-F."/>
            <person name="Baker D."/>
            <person name="Gharbi K."/>
            <person name="Hall N."/>
            <person name="Watson M."/>
            <person name="Adriaenssens E.M."/>
            <person name="Foster-Nyarko E."/>
            <person name="Jarju S."/>
            <person name="Secka A."/>
            <person name="Antonio M."/>
            <person name="Oren A."/>
            <person name="Chaudhuri R."/>
            <person name="La Ragione R.M."/>
            <person name="Hildebrand F."/>
            <person name="Pallen M.J."/>
        </authorList>
    </citation>
    <scope>NUCLEOTIDE SEQUENCE [LARGE SCALE GENOMIC DNA]</scope>
    <source>
        <strain evidence="2 3">Sa3CUA2</strain>
    </source>
</reference>
<dbReference type="Pfam" id="PF01904">
    <property type="entry name" value="DUF72"/>
    <property type="match status" value="1"/>
</dbReference>
<dbReference type="RefSeq" id="WP_191783053.1">
    <property type="nucleotide sequence ID" value="NZ_JACSQV010000008.1"/>
</dbReference>
<evidence type="ECO:0000313" key="3">
    <source>
        <dbReference type="Proteomes" id="UP000604241"/>
    </source>
</evidence>
<dbReference type="PANTHER" id="PTHR30348:SF4">
    <property type="entry name" value="DUF72 DOMAIN-CONTAINING PROTEIN"/>
    <property type="match status" value="1"/>
</dbReference>
<name>A0ABR8QE01_9CELL</name>
<organism evidence="2 3">
    <name type="scientific">Cellulomonas avistercoris</name>
    <dbReference type="NCBI Taxonomy" id="2762242"/>
    <lineage>
        <taxon>Bacteria</taxon>
        <taxon>Bacillati</taxon>
        <taxon>Actinomycetota</taxon>
        <taxon>Actinomycetes</taxon>
        <taxon>Micrococcales</taxon>
        <taxon>Cellulomonadaceae</taxon>
        <taxon>Cellulomonas</taxon>
    </lineage>
</organism>
<dbReference type="InterPro" id="IPR036520">
    <property type="entry name" value="UPF0759_sf"/>
</dbReference>
<sequence>MGQAGEVRIGISGWRYAPWRGEFYPPGLPQRRELEYAARRLGSIEINGSFYSLQRPDSYRAWRADTPDGFVFAIKGPRFVTHMKKLAGVETPLANFFASGVLALEDRTGPVLWQLPPNLGFDPDRLARFFDLLPRSTAAAAELAAHHDDKVPEGRALTTVEADRPLRHVLEVRHDTFLDPAFPALLRAHDVGLVVADTAGRWPHLEDLTSDVVYVRLHGHSELYVSGYDDDALDAWAAKVRAWSTGTPPPDGPRVSPAAADRPRDVHVYFDNDVKVRAPFDAMALAARLGVAPPRPDPLDDDHAAHSGFA</sequence>
<dbReference type="PANTHER" id="PTHR30348">
    <property type="entry name" value="UNCHARACTERIZED PROTEIN YECE"/>
    <property type="match status" value="1"/>
</dbReference>
<evidence type="ECO:0000256" key="1">
    <source>
        <dbReference type="SAM" id="MobiDB-lite"/>
    </source>
</evidence>
<dbReference type="SUPFAM" id="SSF117396">
    <property type="entry name" value="TM1631-like"/>
    <property type="match status" value="1"/>
</dbReference>
<dbReference type="EMBL" id="JACSQV010000008">
    <property type="protein sequence ID" value="MBD7918662.1"/>
    <property type="molecule type" value="Genomic_DNA"/>
</dbReference>
<dbReference type="Proteomes" id="UP000604241">
    <property type="component" value="Unassembled WGS sequence"/>
</dbReference>
<feature type="region of interest" description="Disordered" evidence="1">
    <location>
        <begin position="291"/>
        <end position="310"/>
    </location>
</feature>
<dbReference type="Gene3D" id="3.20.20.410">
    <property type="entry name" value="Protein of unknown function UPF0759"/>
    <property type="match status" value="1"/>
</dbReference>
<evidence type="ECO:0000313" key="2">
    <source>
        <dbReference type="EMBL" id="MBD7918662.1"/>
    </source>
</evidence>
<comment type="caution">
    <text evidence="2">The sequence shown here is derived from an EMBL/GenBank/DDBJ whole genome shotgun (WGS) entry which is preliminary data.</text>
</comment>
<dbReference type="InterPro" id="IPR002763">
    <property type="entry name" value="DUF72"/>
</dbReference>